<proteinExistence type="predicted"/>
<feature type="chain" id="PRO_5042106496" description="DUF3999 family protein" evidence="2">
    <location>
        <begin position="27"/>
        <end position="415"/>
    </location>
</feature>
<evidence type="ECO:0000256" key="2">
    <source>
        <dbReference type="SAM" id="SignalP"/>
    </source>
</evidence>
<sequence length="415" mass="47581">MKQNQALPMRYNKFILLFFWANLTIAQNTTAKIQAVPQNGLHKIVLPPAIRSFSKQDVSDFRIFDSKENEVPYFLVQNENETITNDFDEYKITSKTVLPKKSTSVIIENPSPKNYSQISLYIANSNVVKEYSISGSNDQTEWFGLSNNQELSDLTSISETYVVKTISLPLSSYKFLKIDLNDKKTLPINILKAGNFKSHIQNNSLLEIIPKEFSVAQIPAKKETIIRIVFDAPQIINQLVFEISKPNFYTRNTTLFKNEAIKVKHKTKILPTTITNFELNSKTKNTFNIPEIFEKEIFIKIENQDNQSLTITSVKCMQIPVSIIADLNANTEYTVKTGNPKLSSPQYDLSNFKKNISVNLPETTIYDIKKNILKENNDTVKSFWQQAWFMWVCIVLGGIAIFYFTTSLIKDMKTE</sequence>
<feature type="transmembrane region" description="Helical" evidence="1">
    <location>
        <begin position="388"/>
        <end position="409"/>
    </location>
</feature>
<name>A0AAC9I3A0_9FLAO</name>
<dbReference type="AlphaFoldDB" id="A0AAC9I3A0"/>
<keyword evidence="1" id="KW-0472">Membrane</keyword>
<protein>
    <recommendedName>
        <fullName evidence="5">DUF3999 family protein</fullName>
    </recommendedName>
</protein>
<reference evidence="3 4" key="1">
    <citation type="submission" date="2016-10" db="EMBL/GenBank/DDBJ databases">
        <title>Flavobacterium gilvum sp. nov., isolated from stream water.</title>
        <authorList>
            <person name="Shin S.-K."/>
            <person name="Cho Y.-J."/>
            <person name="Yi H."/>
        </authorList>
    </citation>
    <scope>NUCLEOTIDE SEQUENCE [LARGE SCALE GENOMIC DNA]</scope>
    <source>
        <strain evidence="3 4">EM1308</strain>
    </source>
</reference>
<feature type="signal peptide" evidence="2">
    <location>
        <begin position="1"/>
        <end position="26"/>
    </location>
</feature>
<evidence type="ECO:0008006" key="5">
    <source>
        <dbReference type="Google" id="ProtNLM"/>
    </source>
</evidence>
<organism evidence="3 4">
    <name type="scientific">Flavobacterium gilvum</name>
    <dbReference type="NCBI Taxonomy" id="1492737"/>
    <lineage>
        <taxon>Bacteria</taxon>
        <taxon>Pseudomonadati</taxon>
        <taxon>Bacteroidota</taxon>
        <taxon>Flavobacteriia</taxon>
        <taxon>Flavobacteriales</taxon>
        <taxon>Flavobacteriaceae</taxon>
        <taxon>Flavobacterium</taxon>
    </lineage>
</organism>
<evidence type="ECO:0000256" key="1">
    <source>
        <dbReference type="SAM" id="Phobius"/>
    </source>
</evidence>
<dbReference type="Proteomes" id="UP000175968">
    <property type="component" value="Chromosome"/>
</dbReference>
<evidence type="ECO:0000313" key="3">
    <source>
        <dbReference type="EMBL" id="AOW09481.1"/>
    </source>
</evidence>
<dbReference type="EMBL" id="CP017479">
    <property type="protein sequence ID" value="AOW09481.1"/>
    <property type="molecule type" value="Genomic_DNA"/>
</dbReference>
<keyword evidence="4" id="KW-1185">Reference proteome</keyword>
<dbReference type="RefSeq" id="WP_051877626.1">
    <property type="nucleotide sequence ID" value="NZ_CP017479.1"/>
</dbReference>
<accession>A0AAC9I3A0</accession>
<keyword evidence="2" id="KW-0732">Signal</keyword>
<dbReference type="KEGG" id="fgl:EM308_08200"/>
<keyword evidence="1" id="KW-1133">Transmembrane helix</keyword>
<gene>
    <name evidence="3" type="ORF">EM308_08200</name>
</gene>
<keyword evidence="1" id="KW-0812">Transmembrane</keyword>
<evidence type="ECO:0000313" key="4">
    <source>
        <dbReference type="Proteomes" id="UP000175968"/>
    </source>
</evidence>